<dbReference type="Proteomes" id="UP000193648">
    <property type="component" value="Unassembled WGS sequence"/>
</dbReference>
<evidence type="ECO:0000313" key="2">
    <source>
        <dbReference type="EMBL" id="ORZ27502.1"/>
    </source>
</evidence>
<reference evidence="2 3" key="1">
    <citation type="submission" date="2016-07" db="EMBL/GenBank/DDBJ databases">
        <title>Pervasive Adenine N6-methylation of Active Genes in Fungi.</title>
        <authorList>
            <consortium name="DOE Joint Genome Institute"/>
            <person name="Mondo S.J."/>
            <person name="Dannebaum R.O."/>
            <person name="Kuo R.C."/>
            <person name="Labutti K."/>
            <person name="Haridas S."/>
            <person name="Kuo A."/>
            <person name="Salamov A."/>
            <person name="Ahrendt S.R."/>
            <person name="Lipzen A."/>
            <person name="Sullivan W."/>
            <person name="Andreopoulos W.B."/>
            <person name="Clum A."/>
            <person name="Lindquist E."/>
            <person name="Daum C."/>
            <person name="Ramamoorthy G.K."/>
            <person name="Gryganskyi A."/>
            <person name="Culley D."/>
            <person name="Magnuson J.K."/>
            <person name="James T.Y."/>
            <person name="O'Malley M.A."/>
            <person name="Stajich J.E."/>
            <person name="Spatafora J.W."/>
            <person name="Visel A."/>
            <person name="Grigoriev I.V."/>
        </authorList>
    </citation>
    <scope>NUCLEOTIDE SEQUENCE [LARGE SCALE GENOMIC DNA]</scope>
    <source>
        <strain evidence="2 3">NRRL 3116</strain>
    </source>
</reference>
<protein>
    <submittedName>
        <fullName evidence="2">Uncharacterized protein</fullName>
    </submittedName>
</protein>
<proteinExistence type="predicted"/>
<feature type="region of interest" description="Disordered" evidence="1">
    <location>
        <begin position="1"/>
        <end position="321"/>
    </location>
</feature>
<evidence type="ECO:0000256" key="1">
    <source>
        <dbReference type="SAM" id="MobiDB-lite"/>
    </source>
</evidence>
<feature type="compositionally biased region" description="Basic residues" evidence="1">
    <location>
        <begin position="255"/>
        <end position="266"/>
    </location>
</feature>
<sequence>MAETTEQIEATTTLTTVDPATASSSNPTEDTSIVDHPMTDKQSSAPTDDEKHHTSPPVDATSEIEQEHASDSAISLSIPGEIGKEKSSRPESAAEITQSEVHIAQDENKQPNDPSMETDEAAPVPEAESTATEGQDDAPVNDSNDPADPYTEQDGTYRDTELVSDVPVPEGADVESGANQSHPEEDSSTTQTNDNAAKPVTSAAPPSGKTHHTNHQSRHHQRGGRGGFHNRNNNHNFQNNRPFNQRFNSNNNNSNHHHNHGNHNHHGNNFNNRNNHNNHSNYNNHNHNNSNNSNNFNNFNSSNNSGPNSNNSYHGGPGPMRRGGYRGNNLIIIPYSVKKFDVRQNFIIDIISKSECLSSVLIESYVHLKSE</sequence>
<dbReference type="OrthoDB" id="2449995at2759"/>
<comment type="caution">
    <text evidence="2">The sequence shown here is derived from an EMBL/GenBank/DDBJ whole genome shotgun (WGS) entry which is preliminary data.</text>
</comment>
<name>A0A1Y2H354_9FUNG</name>
<accession>A0A1Y2H354</accession>
<dbReference type="InParanoid" id="A0A1Y2H354"/>
<keyword evidence="3" id="KW-1185">Reference proteome</keyword>
<feature type="compositionally biased region" description="Low complexity" evidence="1">
    <location>
        <begin position="267"/>
        <end position="321"/>
    </location>
</feature>
<dbReference type="EMBL" id="MCFF01000004">
    <property type="protein sequence ID" value="ORZ27502.1"/>
    <property type="molecule type" value="Genomic_DNA"/>
</dbReference>
<evidence type="ECO:0000313" key="3">
    <source>
        <dbReference type="Proteomes" id="UP000193648"/>
    </source>
</evidence>
<organism evidence="2 3">
    <name type="scientific">Lobosporangium transversale</name>
    <dbReference type="NCBI Taxonomy" id="64571"/>
    <lineage>
        <taxon>Eukaryota</taxon>
        <taxon>Fungi</taxon>
        <taxon>Fungi incertae sedis</taxon>
        <taxon>Mucoromycota</taxon>
        <taxon>Mortierellomycotina</taxon>
        <taxon>Mortierellomycetes</taxon>
        <taxon>Mortierellales</taxon>
        <taxon>Mortierellaceae</taxon>
        <taxon>Lobosporangium</taxon>
    </lineage>
</organism>
<feature type="compositionally biased region" description="Low complexity" evidence="1">
    <location>
        <begin position="229"/>
        <end position="254"/>
    </location>
</feature>
<dbReference type="AlphaFoldDB" id="A0A1Y2H354"/>
<dbReference type="RefSeq" id="XP_021885229.1">
    <property type="nucleotide sequence ID" value="XM_022019621.1"/>
</dbReference>
<feature type="compositionally biased region" description="Low complexity" evidence="1">
    <location>
        <begin position="1"/>
        <end position="22"/>
    </location>
</feature>
<gene>
    <name evidence="2" type="ORF">BCR41DRAFT_156411</name>
</gene>
<dbReference type="GeneID" id="33561466"/>
<feature type="compositionally biased region" description="Basic residues" evidence="1">
    <location>
        <begin position="209"/>
        <end position="223"/>
    </location>
</feature>